<comment type="pathway">
    <text evidence="5">Amino-acid biosynthesis; ergothioneine biosynthesis.</text>
</comment>
<protein>
    <recommendedName>
        <fullName evidence="12">Histidine-specific methyltransferase SAM-dependent domain-containing protein</fullName>
    </recommendedName>
</protein>
<dbReference type="GeneID" id="19237785"/>
<dbReference type="Gene3D" id="3.90.1580.10">
    <property type="entry name" value="paralog of FGE (formylglycine-generating enzyme)"/>
    <property type="match status" value="1"/>
</dbReference>
<evidence type="ECO:0000259" key="8">
    <source>
        <dbReference type="Pfam" id="PF10017"/>
    </source>
</evidence>
<feature type="region of interest" description="Disordered" evidence="6">
    <location>
        <begin position="714"/>
        <end position="736"/>
    </location>
</feature>
<feature type="compositionally biased region" description="Basic and acidic residues" evidence="6">
    <location>
        <begin position="977"/>
        <end position="993"/>
    </location>
</feature>
<dbReference type="eggNOG" id="ENOG502QS9T">
    <property type="taxonomic scope" value="Eukaryota"/>
</dbReference>
<gene>
    <name evidence="10" type="ORF">EPUS_02735</name>
</gene>
<evidence type="ECO:0000256" key="2">
    <source>
        <dbReference type="ARBA" id="ARBA00022679"/>
    </source>
</evidence>
<dbReference type="RefSeq" id="XP_007806054.1">
    <property type="nucleotide sequence ID" value="XM_007807863.1"/>
</dbReference>
<proteinExistence type="predicted"/>
<evidence type="ECO:0000259" key="9">
    <source>
        <dbReference type="Pfam" id="PF12867"/>
    </source>
</evidence>
<evidence type="ECO:0000256" key="1">
    <source>
        <dbReference type="ARBA" id="ARBA00022603"/>
    </source>
</evidence>
<dbReference type="SUPFAM" id="SSF56436">
    <property type="entry name" value="C-type lectin-like"/>
    <property type="match status" value="1"/>
</dbReference>
<dbReference type="InterPro" id="IPR005532">
    <property type="entry name" value="SUMF_dom"/>
</dbReference>
<keyword evidence="4" id="KW-0408">Iron</keyword>
<accession>U1HHF4</accession>
<dbReference type="InterPro" id="IPR019257">
    <property type="entry name" value="MeTrfase_dom"/>
</dbReference>
<feature type="domain" description="Histidine-specific methyltransferase SAM-dependent" evidence="8">
    <location>
        <begin position="39"/>
        <end position="332"/>
    </location>
</feature>
<evidence type="ECO:0008006" key="12">
    <source>
        <dbReference type="Google" id="ProtNLM"/>
    </source>
</evidence>
<feature type="domain" description="Sulfatase-modifying factor enzyme-like" evidence="7">
    <location>
        <begin position="553"/>
        <end position="837"/>
    </location>
</feature>
<dbReference type="InterPro" id="IPR017805">
    <property type="entry name" value="SAM_MeTrfase_EasF-type_put"/>
</dbReference>
<feature type="region of interest" description="Disordered" evidence="6">
    <location>
        <begin position="972"/>
        <end position="993"/>
    </location>
</feature>
<dbReference type="PANTHER" id="PTHR43397:SF1">
    <property type="entry name" value="ERGOTHIONEINE BIOSYNTHESIS PROTEIN 1"/>
    <property type="match status" value="1"/>
</dbReference>
<dbReference type="OrthoDB" id="659at2759"/>
<feature type="compositionally biased region" description="Polar residues" evidence="6">
    <location>
        <begin position="874"/>
        <end position="888"/>
    </location>
</feature>
<name>U1HHF4_ENDPU</name>
<dbReference type="InterPro" id="IPR016187">
    <property type="entry name" value="CTDL_fold"/>
</dbReference>
<dbReference type="AlphaFoldDB" id="U1HHF4"/>
<dbReference type="Gene3D" id="3.40.50.150">
    <property type="entry name" value="Vaccinia Virus protein VP39"/>
    <property type="match status" value="1"/>
</dbReference>
<keyword evidence="11" id="KW-1185">Reference proteome</keyword>
<organism evidence="10 11">
    <name type="scientific">Endocarpon pusillum (strain Z07020 / HMAS-L-300199)</name>
    <name type="common">Lichen-forming fungus</name>
    <dbReference type="NCBI Taxonomy" id="1263415"/>
    <lineage>
        <taxon>Eukaryota</taxon>
        <taxon>Fungi</taxon>
        <taxon>Dikarya</taxon>
        <taxon>Ascomycota</taxon>
        <taxon>Pezizomycotina</taxon>
        <taxon>Eurotiomycetes</taxon>
        <taxon>Chaetothyriomycetidae</taxon>
        <taxon>Verrucariales</taxon>
        <taxon>Verrucariaceae</taxon>
        <taxon>Endocarpon</taxon>
    </lineage>
</organism>
<evidence type="ECO:0000256" key="5">
    <source>
        <dbReference type="ARBA" id="ARBA00037882"/>
    </source>
</evidence>
<dbReference type="InterPro" id="IPR051128">
    <property type="entry name" value="EgtD_Methyltrsf_superfamily"/>
</dbReference>
<feature type="compositionally biased region" description="Basic and acidic residues" evidence="6">
    <location>
        <begin position="1155"/>
        <end position="1165"/>
    </location>
</feature>
<evidence type="ECO:0000256" key="4">
    <source>
        <dbReference type="ARBA" id="ARBA00023004"/>
    </source>
</evidence>
<evidence type="ECO:0000313" key="11">
    <source>
        <dbReference type="Proteomes" id="UP000019373"/>
    </source>
</evidence>
<feature type="region of interest" description="Disordered" evidence="6">
    <location>
        <begin position="1131"/>
        <end position="1176"/>
    </location>
</feature>
<dbReference type="Pfam" id="PF10017">
    <property type="entry name" value="Methyltransf_33"/>
    <property type="match status" value="1"/>
</dbReference>
<dbReference type="HOGENOM" id="CLU_006921_0_1_1"/>
<evidence type="ECO:0000256" key="6">
    <source>
        <dbReference type="SAM" id="MobiDB-lite"/>
    </source>
</evidence>
<reference evidence="11" key="1">
    <citation type="journal article" date="2014" name="BMC Genomics">
        <title>Genome characteristics reveal the impact of lichenization on lichen-forming fungus Endocarpon pusillum Hedwig (Verrucariales, Ascomycota).</title>
        <authorList>
            <person name="Wang Y.-Y."/>
            <person name="Liu B."/>
            <person name="Zhang X.-Y."/>
            <person name="Zhou Q.-M."/>
            <person name="Zhang T."/>
            <person name="Li H."/>
            <person name="Yu Y.-F."/>
            <person name="Zhang X.-L."/>
            <person name="Hao X.-Y."/>
            <person name="Wang M."/>
            <person name="Wang L."/>
            <person name="Wei J.-C."/>
        </authorList>
    </citation>
    <scope>NUCLEOTIDE SEQUENCE [LARGE SCALE GENOMIC DNA]</scope>
    <source>
        <strain evidence="11">Z07020 / HMAS-L-300199</strain>
    </source>
</reference>
<dbReference type="PANTHER" id="PTHR43397">
    <property type="entry name" value="ERGOTHIONEINE BIOSYNTHESIS PROTEIN 1"/>
    <property type="match status" value="1"/>
</dbReference>
<keyword evidence="3" id="KW-0560">Oxidoreductase</keyword>
<feature type="region of interest" description="Disordered" evidence="6">
    <location>
        <begin position="859"/>
        <end position="953"/>
    </location>
</feature>
<feature type="domain" description="DinB-like" evidence="9">
    <location>
        <begin position="359"/>
        <end position="493"/>
    </location>
</feature>
<keyword evidence="1" id="KW-0489">Methyltransferase</keyword>
<dbReference type="EMBL" id="KE721523">
    <property type="protein sequence ID" value="ERF68279.1"/>
    <property type="molecule type" value="Genomic_DNA"/>
</dbReference>
<dbReference type="InterPro" id="IPR029063">
    <property type="entry name" value="SAM-dependent_MTases_sf"/>
</dbReference>
<keyword evidence="2" id="KW-0808">Transferase</keyword>
<dbReference type="InterPro" id="IPR024775">
    <property type="entry name" value="DinB-like"/>
</dbReference>
<dbReference type="Pfam" id="PF03781">
    <property type="entry name" value="FGE-sulfatase"/>
    <property type="match status" value="1"/>
</dbReference>
<dbReference type="OMA" id="FKHWHPT"/>
<dbReference type="InterPro" id="IPR042095">
    <property type="entry name" value="SUMF_sf"/>
</dbReference>
<dbReference type="NCBIfam" id="TIGR03439">
    <property type="entry name" value="methyl_EasF"/>
    <property type="match status" value="1"/>
</dbReference>
<evidence type="ECO:0000256" key="3">
    <source>
        <dbReference type="ARBA" id="ARBA00023002"/>
    </source>
</evidence>
<dbReference type="GO" id="GO:0032259">
    <property type="term" value="P:methylation"/>
    <property type="evidence" value="ECO:0007669"/>
    <property type="project" value="UniProtKB-KW"/>
</dbReference>
<evidence type="ECO:0000313" key="10">
    <source>
        <dbReference type="EMBL" id="ERF68279.1"/>
    </source>
</evidence>
<dbReference type="GO" id="GO:0008168">
    <property type="term" value="F:methyltransferase activity"/>
    <property type="evidence" value="ECO:0007669"/>
    <property type="project" value="UniProtKB-KW"/>
</dbReference>
<dbReference type="Proteomes" id="UP000019373">
    <property type="component" value="Unassembled WGS sequence"/>
</dbReference>
<dbReference type="Pfam" id="PF12867">
    <property type="entry name" value="DinB_2"/>
    <property type="match status" value="1"/>
</dbReference>
<evidence type="ECO:0000259" key="7">
    <source>
        <dbReference type="Pfam" id="PF03781"/>
    </source>
</evidence>
<feature type="compositionally biased region" description="Acidic residues" evidence="6">
    <location>
        <begin position="1166"/>
        <end position="1176"/>
    </location>
</feature>
<sequence>MATSSGFSQSPFDVIDIRREDLDGSLLKLMLKCLEPDDNGPRTLPTLILYDEAGLKLFEEITFLDEYYLTNAEIQALETHARGIAQHLPEGSRLVELGSGNLRKVDILLSAFEESKKAIEYFALDLSLPELRRTLSAIPAGTYHYVRCAGLHGTYDDGLAWLKRTKDAAKATCVLSLGSSIGNFSRSDAAEFLHRFAEVLGPQDSLLIGLDSCQDGDQIFRAYNDSKGVTQAFYRNGLTHANRLLGYEGFKQNEWDVVGRYDEQLQGHEAHYRALVDVSIDSLYIPAGSKIHLETAYKYSRGQMTDLWHASGLIHQAAFGNQKGDYNIHLLSPAAKPYPTKPEDYVARPVPSLKDWQGLWAAWDTVTRGMTATGELLTKPIKLRNDLIFYLGHIPSFCDIQITKATGRKHTEPVAYAAIFERGVDPDVENPELCHKHSHIPDTWPPLLDIIQYQDRVRNRVTSLITSGEADSNRNVGRSLWLAFEHEVMHLETYLYMLLQSSNIVPPPGSTTPDFEGLHTASETNAVPNQWFRIPKQEVRIGLQDPENDSGPERYFGWDNEKPPRNVVVGEFEAQGRPISNGEYARYLQATNKTAIPASWAITESSNKCMNGSVNGKILNDVTSSNQNGTDDLGQKFLKDISVRTFYGPIPLQYALHWPVMASYDELAAYAKWSDGRIPTLEEARSIYSYAEASKKGQEEEVSSSLISAVNGHLSNDGVEETPPQGRGLTRLPEQSGKQDINGQNIFIDLTGCNVGFQNWTPTAVTPHGNRLCGQSDFGGVWEWTSSVLQKWDGFEPQKTYPEYTADFFDGKHNIVLGGSWATHPRIAGRKTFCITNEASHYQRHLTIAKLVNQLHSFGGGDQRTHVRKKKKSVGQNNGDENQSMYDDQSTHDESTITDLSSNDLRTLGEALGYSSDINERSQSPSERRASRKTMKDKKNQEKAFKNQQKFDSSVTQAQIDRVARVIHGAQYNVDGKGGHPRTETNDDGDIFNRDDTFNPAIKEHMSWLQRQVKVSRTRNGKRGADALRIQQDKDAQNGLPVQKQDIEELVSGILVQLGIHSHKGPHARSTHTDSLAPRSKKQTVSVVLQLRKEIAADIEKSENEARARQQRMEGYWRYVNETVTDRLANNAQSVDRATGMRLKGDAGRGTSAQRLEKLDHREDMDGQDEGPEETG</sequence>